<dbReference type="RefSeq" id="WP_220453702.1">
    <property type="nucleotide sequence ID" value="NZ_QROO01000101.1"/>
</dbReference>
<evidence type="ECO:0000313" key="1">
    <source>
        <dbReference type="EMBL" id="RHL28418.1"/>
    </source>
</evidence>
<organism evidence="1 2">
    <name type="scientific">Bacteroides xylanisolvens</name>
    <dbReference type="NCBI Taxonomy" id="371601"/>
    <lineage>
        <taxon>Bacteria</taxon>
        <taxon>Pseudomonadati</taxon>
        <taxon>Bacteroidota</taxon>
        <taxon>Bacteroidia</taxon>
        <taxon>Bacteroidales</taxon>
        <taxon>Bacteroidaceae</taxon>
        <taxon>Bacteroides</taxon>
    </lineage>
</organism>
<sequence>TDETFKVVYPPNIIHVMSQMILFTYKKPNNLFFGIENNLYFKEYAKVLFHTNCTDGIYTIPNFDSLCVCAQKSIGNGISINQTELFKVLQWIQNEEIYMWYGAECDDLDCIENFETLINAISNGLLTSSGELYIHYKKSNKK</sequence>
<comment type="caution">
    <text evidence="1">The sequence shown here is derived from an EMBL/GenBank/DDBJ whole genome shotgun (WGS) entry which is preliminary data.</text>
</comment>
<gene>
    <name evidence="1" type="ORF">DW027_28390</name>
</gene>
<evidence type="ECO:0000313" key="2">
    <source>
        <dbReference type="Proteomes" id="UP000284495"/>
    </source>
</evidence>
<dbReference type="EMBL" id="QROO01000101">
    <property type="protein sequence ID" value="RHL28418.1"/>
    <property type="molecule type" value="Genomic_DNA"/>
</dbReference>
<name>A0A415JWV8_9BACE</name>
<feature type="non-terminal residue" evidence="1">
    <location>
        <position position="1"/>
    </location>
</feature>
<dbReference type="AlphaFoldDB" id="A0A415JWV8"/>
<proteinExistence type="predicted"/>
<reference evidence="1 2" key="1">
    <citation type="submission" date="2018-08" db="EMBL/GenBank/DDBJ databases">
        <title>A genome reference for cultivated species of the human gut microbiota.</title>
        <authorList>
            <person name="Zou Y."/>
            <person name="Xue W."/>
            <person name="Luo G."/>
        </authorList>
    </citation>
    <scope>NUCLEOTIDE SEQUENCE [LARGE SCALE GENOMIC DNA]</scope>
    <source>
        <strain evidence="1 2">AF38-2</strain>
    </source>
</reference>
<dbReference type="Proteomes" id="UP000284495">
    <property type="component" value="Unassembled WGS sequence"/>
</dbReference>
<protein>
    <submittedName>
        <fullName evidence="1">Uncharacterized protein</fullName>
    </submittedName>
</protein>
<accession>A0A415JWV8</accession>